<dbReference type="InterPro" id="IPR017873">
    <property type="entry name" value="Cys-rich_GLG1_repeat_euk"/>
</dbReference>
<evidence type="ECO:0000256" key="7">
    <source>
        <dbReference type="ARBA" id="ARBA00023180"/>
    </source>
</evidence>
<evidence type="ECO:0000256" key="3">
    <source>
        <dbReference type="ARBA" id="ARBA00022729"/>
    </source>
</evidence>
<dbReference type="HOGENOM" id="CLU_403502_0_0_1"/>
<evidence type="ECO:0000256" key="1">
    <source>
        <dbReference type="ARBA" id="ARBA00004479"/>
    </source>
</evidence>
<proteinExistence type="predicted"/>
<feature type="repeat" description="Cys-rich GLG1" evidence="8">
    <location>
        <begin position="286"/>
        <end position="345"/>
    </location>
</feature>
<keyword evidence="9" id="KW-0175">Coiled coil</keyword>
<dbReference type="Pfam" id="PF00839">
    <property type="entry name" value="Cys_rich_FGFR"/>
    <property type="match status" value="9"/>
</dbReference>
<dbReference type="Proteomes" id="UP000015102">
    <property type="component" value="Unassembled WGS sequence"/>
</dbReference>
<keyword evidence="3" id="KW-0732">Signal</keyword>
<dbReference type="PANTHER" id="PTHR11884:SF1">
    <property type="entry name" value="GOLGI APPARATUS PROTEIN 1"/>
    <property type="match status" value="1"/>
</dbReference>
<keyword evidence="6 10" id="KW-0472">Membrane</keyword>
<name>T1GT58_MEGSC</name>
<reference evidence="11" key="2">
    <citation type="submission" date="2015-06" db="UniProtKB">
        <authorList>
            <consortium name="EnsemblMetazoa"/>
        </authorList>
    </citation>
    <scope>IDENTIFICATION</scope>
</reference>
<dbReference type="InterPro" id="IPR001893">
    <property type="entry name" value="Cys-rich_GLG1_repeat"/>
</dbReference>
<comment type="subcellular location">
    <subcellularLocation>
        <location evidence="1">Membrane</location>
        <topology evidence="1">Single-pass type I membrane protein</topology>
    </subcellularLocation>
</comment>
<dbReference type="SUPFAM" id="SSF48371">
    <property type="entry name" value="ARM repeat"/>
    <property type="match status" value="1"/>
</dbReference>
<evidence type="ECO:0000313" key="11">
    <source>
        <dbReference type="EnsemblMetazoa" id="MESCA006879-PA"/>
    </source>
</evidence>
<feature type="repeat" description="Cys-rich GLG1" evidence="8">
    <location>
        <begin position="352"/>
        <end position="411"/>
    </location>
</feature>
<dbReference type="EMBL" id="CAQQ02181449">
    <property type="status" value="NOT_ANNOTATED_CDS"/>
    <property type="molecule type" value="Genomic_DNA"/>
</dbReference>
<keyword evidence="5 10" id="KW-1133">Transmembrane helix</keyword>
<dbReference type="AlphaFoldDB" id="T1GT58"/>
<dbReference type="GO" id="GO:0000139">
    <property type="term" value="C:Golgi membrane"/>
    <property type="evidence" value="ECO:0007669"/>
    <property type="project" value="InterPro"/>
</dbReference>
<keyword evidence="7" id="KW-0325">Glycoprotein</keyword>
<evidence type="ECO:0000256" key="8">
    <source>
        <dbReference type="PROSITE-ProRule" id="PRU00622"/>
    </source>
</evidence>
<evidence type="ECO:0000256" key="6">
    <source>
        <dbReference type="ARBA" id="ARBA00023136"/>
    </source>
</evidence>
<dbReference type="InterPro" id="IPR016024">
    <property type="entry name" value="ARM-type_fold"/>
</dbReference>
<sequence>MLMSDFQMNPEVFKGCGDDISKYCHQVDGPNLLNCLMQHVKTKKRQERVTSECLRALEDLIKTSDAGEDWRVDPVLRRNCQPVVDNVCRDTQGGEARVLNCLMEHLDSPAMTEECEQSLLLIQYFVARNFKLDPQLYKHCKEDAVNYCHSEKTWDNVLTAQEDPERGPLVFPCLHRMATENDGKQQPLKKNCIREIRRAMKQRAISVHLIPEVEDNCLEDLTKFCPTKTKKGEEMQCLQDNLDQLDKNCHDAVKTFTMEEAGNVEMNPIDEGDTMECLIQHKNDEDVRPECRAAIEHFQIISLKDYHFTFKFKQACKDHVRRYCSTSTTKNEVVSCLSEHIRNDTITGRSHSIPKDCRKQVKEQLLQQRSSISLNPKLAKACQTELEKFCNDKEHNGAVLECLQSYTNRLGDTCRHEMFKFKKSELSDSATDYTLLKECKEMAFQFCSKESESSKLLDCLKIYKDEPNFDQRCHLVVVNRLIEQNTDYRFNPSLQLACGRNIDQYCSAVVARAQENEELNGKENIENDDGQVEECLKTVFSSGRNIRKECKVEIANLIAEAKADIHVDPLLHRACSNDLLKYCSTVKSGNGRQLNCLQKIMDSQPDAMEKECTEKLTKRMEMFKNADKILPPENIEELVNVVISSPAHKFFMVVALTFVGFFFFIGMMMGRVTKKAHFQKLK</sequence>
<evidence type="ECO:0000256" key="5">
    <source>
        <dbReference type="ARBA" id="ARBA00022989"/>
    </source>
</evidence>
<feature type="repeat" description="Cys-rich GLG1" evidence="8">
    <location>
        <begin position="545"/>
        <end position="605"/>
    </location>
</feature>
<organism evidence="11 12">
    <name type="scientific">Megaselia scalaris</name>
    <name type="common">Humpbacked fly</name>
    <name type="synonym">Phora scalaris</name>
    <dbReference type="NCBI Taxonomy" id="36166"/>
    <lineage>
        <taxon>Eukaryota</taxon>
        <taxon>Metazoa</taxon>
        <taxon>Ecdysozoa</taxon>
        <taxon>Arthropoda</taxon>
        <taxon>Hexapoda</taxon>
        <taxon>Insecta</taxon>
        <taxon>Pterygota</taxon>
        <taxon>Neoptera</taxon>
        <taxon>Endopterygota</taxon>
        <taxon>Diptera</taxon>
        <taxon>Brachycera</taxon>
        <taxon>Muscomorpha</taxon>
        <taxon>Platypezoidea</taxon>
        <taxon>Phoridae</taxon>
        <taxon>Megaseliini</taxon>
        <taxon>Megaselia</taxon>
    </lineage>
</organism>
<dbReference type="PROSITE" id="PS51289">
    <property type="entry name" value="GLG1_C_RICH"/>
    <property type="match status" value="5"/>
</dbReference>
<keyword evidence="4" id="KW-0677">Repeat</keyword>
<evidence type="ECO:0008006" key="13">
    <source>
        <dbReference type="Google" id="ProtNLM"/>
    </source>
</evidence>
<reference evidence="12" key="1">
    <citation type="submission" date="2013-02" db="EMBL/GenBank/DDBJ databases">
        <authorList>
            <person name="Hughes D."/>
        </authorList>
    </citation>
    <scope>NUCLEOTIDE SEQUENCE</scope>
    <source>
        <strain>Durham</strain>
        <strain evidence="12">NC isolate 2 -- Noor lab</strain>
    </source>
</reference>
<feature type="transmembrane region" description="Helical" evidence="10">
    <location>
        <begin position="650"/>
        <end position="672"/>
    </location>
</feature>
<dbReference type="InterPro" id="IPR039728">
    <property type="entry name" value="GLG1"/>
</dbReference>
<protein>
    <recommendedName>
        <fullName evidence="13">Golgi apparatus protein 1</fullName>
    </recommendedName>
</protein>
<dbReference type="STRING" id="36166.T1GT58"/>
<dbReference type="EMBL" id="CAQQ02181450">
    <property type="status" value="NOT_ANNOTATED_CDS"/>
    <property type="molecule type" value="Genomic_DNA"/>
</dbReference>
<feature type="repeat" description="Cys-rich GLG1" evidence="8">
    <location>
        <begin position="1"/>
        <end position="44"/>
    </location>
</feature>
<evidence type="ECO:0000313" key="12">
    <source>
        <dbReference type="Proteomes" id="UP000015102"/>
    </source>
</evidence>
<evidence type="ECO:0000256" key="10">
    <source>
        <dbReference type="SAM" id="Phobius"/>
    </source>
</evidence>
<feature type="repeat" description="Cys-rich GLG1" evidence="8">
    <location>
        <begin position="48"/>
        <end position="110"/>
    </location>
</feature>
<dbReference type="GO" id="GO:0017134">
    <property type="term" value="F:fibroblast growth factor binding"/>
    <property type="evidence" value="ECO:0007669"/>
    <property type="project" value="TreeGrafter"/>
</dbReference>
<dbReference type="PANTHER" id="PTHR11884">
    <property type="entry name" value="SELECTIN LIGAND RELATED"/>
    <property type="match status" value="1"/>
</dbReference>
<feature type="coiled-coil region" evidence="9">
    <location>
        <begin position="228"/>
        <end position="255"/>
    </location>
</feature>
<evidence type="ECO:0000256" key="2">
    <source>
        <dbReference type="ARBA" id="ARBA00022692"/>
    </source>
</evidence>
<keyword evidence="2 10" id="KW-0812">Transmembrane</keyword>
<dbReference type="OMA" id="EACSMDM"/>
<keyword evidence="12" id="KW-1185">Reference proteome</keyword>
<accession>T1GT58</accession>
<evidence type="ECO:0000256" key="4">
    <source>
        <dbReference type="ARBA" id="ARBA00022737"/>
    </source>
</evidence>
<evidence type="ECO:0000256" key="9">
    <source>
        <dbReference type="SAM" id="Coils"/>
    </source>
</evidence>
<dbReference type="EnsemblMetazoa" id="MESCA006879-RA">
    <property type="protein sequence ID" value="MESCA006879-PA"/>
    <property type="gene ID" value="MESCA006879"/>
</dbReference>